<reference evidence="1 2" key="1">
    <citation type="journal article" date="2019" name="Commun. Biol.">
        <title>The bagworm genome reveals a unique fibroin gene that provides high tensile strength.</title>
        <authorList>
            <person name="Kono N."/>
            <person name="Nakamura H."/>
            <person name="Ohtoshi R."/>
            <person name="Tomita M."/>
            <person name="Numata K."/>
            <person name="Arakawa K."/>
        </authorList>
    </citation>
    <scope>NUCLEOTIDE SEQUENCE [LARGE SCALE GENOMIC DNA]</scope>
</reference>
<accession>A0A4C1T8T4</accession>
<keyword evidence="2" id="KW-1185">Reference proteome</keyword>
<gene>
    <name evidence="1" type="ORF">EVAR_81097_1</name>
</gene>
<dbReference type="EMBL" id="BGZK01000037">
    <property type="protein sequence ID" value="GBP09827.1"/>
    <property type="molecule type" value="Genomic_DNA"/>
</dbReference>
<dbReference type="Proteomes" id="UP000299102">
    <property type="component" value="Unassembled WGS sequence"/>
</dbReference>
<dbReference type="AlphaFoldDB" id="A0A4C1T8T4"/>
<evidence type="ECO:0000313" key="1">
    <source>
        <dbReference type="EMBL" id="GBP09827.1"/>
    </source>
</evidence>
<evidence type="ECO:0000313" key="2">
    <source>
        <dbReference type="Proteomes" id="UP000299102"/>
    </source>
</evidence>
<sequence>MTSSESDEIAHSILRKYPTSLENRIFYFPYSGQALLSGVGVVHMKAQRHGNQAEAEGEQAYVNVEQFHEFSLYEKPDLQREQCEDNYNSSFLIPLIIPRSVFKAQIL</sequence>
<name>A0A4C1T8T4_EUMVA</name>
<organism evidence="1 2">
    <name type="scientific">Eumeta variegata</name>
    <name type="common">Bagworm moth</name>
    <name type="synonym">Eumeta japonica</name>
    <dbReference type="NCBI Taxonomy" id="151549"/>
    <lineage>
        <taxon>Eukaryota</taxon>
        <taxon>Metazoa</taxon>
        <taxon>Ecdysozoa</taxon>
        <taxon>Arthropoda</taxon>
        <taxon>Hexapoda</taxon>
        <taxon>Insecta</taxon>
        <taxon>Pterygota</taxon>
        <taxon>Neoptera</taxon>
        <taxon>Endopterygota</taxon>
        <taxon>Lepidoptera</taxon>
        <taxon>Glossata</taxon>
        <taxon>Ditrysia</taxon>
        <taxon>Tineoidea</taxon>
        <taxon>Psychidae</taxon>
        <taxon>Oiketicinae</taxon>
        <taxon>Eumeta</taxon>
    </lineage>
</organism>
<comment type="caution">
    <text evidence="1">The sequence shown here is derived from an EMBL/GenBank/DDBJ whole genome shotgun (WGS) entry which is preliminary data.</text>
</comment>
<protein>
    <submittedName>
        <fullName evidence="1">Uncharacterized protein</fullName>
    </submittedName>
</protein>
<proteinExistence type="predicted"/>